<comment type="caution">
    <text evidence="2">The sequence shown here is derived from an EMBL/GenBank/DDBJ whole genome shotgun (WGS) entry which is preliminary data.</text>
</comment>
<organism evidence="2 3">
    <name type="scientific">Coregonus suidteri</name>
    <dbReference type="NCBI Taxonomy" id="861788"/>
    <lineage>
        <taxon>Eukaryota</taxon>
        <taxon>Metazoa</taxon>
        <taxon>Chordata</taxon>
        <taxon>Craniata</taxon>
        <taxon>Vertebrata</taxon>
        <taxon>Euteleostomi</taxon>
        <taxon>Actinopterygii</taxon>
        <taxon>Neopterygii</taxon>
        <taxon>Teleostei</taxon>
        <taxon>Protacanthopterygii</taxon>
        <taxon>Salmoniformes</taxon>
        <taxon>Salmonidae</taxon>
        <taxon>Coregoninae</taxon>
        <taxon>Coregonus</taxon>
    </lineage>
</organism>
<dbReference type="EMBL" id="JAGTTL010000029">
    <property type="protein sequence ID" value="KAK6298657.1"/>
    <property type="molecule type" value="Genomic_DNA"/>
</dbReference>
<dbReference type="Proteomes" id="UP001356427">
    <property type="component" value="Unassembled WGS sequence"/>
</dbReference>
<dbReference type="AlphaFoldDB" id="A0AAN8QR32"/>
<keyword evidence="3" id="KW-1185">Reference proteome</keyword>
<proteinExistence type="predicted"/>
<accession>A0AAN8QR32</accession>
<name>A0AAN8QR32_9TELE</name>
<feature type="chain" id="PRO_5042923586" description="Secreted protein" evidence="1">
    <location>
        <begin position="17"/>
        <end position="95"/>
    </location>
</feature>
<gene>
    <name evidence="2" type="ORF">J4Q44_G00301670</name>
</gene>
<feature type="signal peptide" evidence="1">
    <location>
        <begin position="1"/>
        <end position="16"/>
    </location>
</feature>
<evidence type="ECO:0000256" key="1">
    <source>
        <dbReference type="SAM" id="SignalP"/>
    </source>
</evidence>
<sequence length="95" mass="10504">MLYLLVALNQVHLWHAATIVASELGNAMSCPPMSLQIVLGGEQRKRGPSGLEHYRLKSLNPVSLPGHAAKLVFNSEPFLLSCFHVCWSHLLCKLN</sequence>
<evidence type="ECO:0000313" key="2">
    <source>
        <dbReference type="EMBL" id="KAK6298657.1"/>
    </source>
</evidence>
<evidence type="ECO:0008006" key="4">
    <source>
        <dbReference type="Google" id="ProtNLM"/>
    </source>
</evidence>
<evidence type="ECO:0000313" key="3">
    <source>
        <dbReference type="Proteomes" id="UP001356427"/>
    </source>
</evidence>
<protein>
    <recommendedName>
        <fullName evidence="4">Secreted protein</fullName>
    </recommendedName>
</protein>
<reference evidence="2 3" key="1">
    <citation type="submission" date="2021-04" db="EMBL/GenBank/DDBJ databases">
        <authorList>
            <person name="De Guttry C."/>
            <person name="Zahm M."/>
            <person name="Klopp C."/>
            <person name="Cabau C."/>
            <person name="Louis A."/>
            <person name="Berthelot C."/>
            <person name="Parey E."/>
            <person name="Roest Crollius H."/>
            <person name="Montfort J."/>
            <person name="Robinson-Rechavi M."/>
            <person name="Bucao C."/>
            <person name="Bouchez O."/>
            <person name="Gislard M."/>
            <person name="Lluch J."/>
            <person name="Milhes M."/>
            <person name="Lampietro C."/>
            <person name="Lopez Roques C."/>
            <person name="Donnadieu C."/>
            <person name="Braasch I."/>
            <person name="Desvignes T."/>
            <person name="Postlethwait J."/>
            <person name="Bobe J."/>
            <person name="Wedekind C."/>
            <person name="Guiguen Y."/>
        </authorList>
    </citation>
    <scope>NUCLEOTIDE SEQUENCE [LARGE SCALE GENOMIC DNA]</scope>
    <source>
        <strain evidence="2">Cs_M1</strain>
        <tissue evidence="2">Blood</tissue>
    </source>
</reference>
<keyword evidence="1" id="KW-0732">Signal</keyword>